<dbReference type="Proteomes" id="UP000032067">
    <property type="component" value="Unassembled WGS sequence"/>
</dbReference>
<evidence type="ECO:0008006" key="3">
    <source>
        <dbReference type="Google" id="ProtNLM"/>
    </source>
</evidence>
<proteinExistence type="predicted"/>
<dbReference type="EMBL" id="JXQQ01000010">
    <property type="protein sequence ID" value="KIQ35397.1"/>
    <property type="molecule type" value="Genomic_DNA"/>
</dbReference>
<dbReference type="OrthoDB" id="8907054at2"/>
<name>A0A0D0LAY9_VARPD</name>
<protein>
    <recommendedName>
        <fullName evidence="3">PIN domain-containing protein</fullName>
    </recommendedName>
</protein>
<organism evidence="1 2">
    <name type="scientific">Variovorax paradoxus</name>
    <dbReference type="NCBI Taxonomy" id="34073"/>
    <lineage>
        <taxon>Bacteria</taxon>
        <taxon>Pseudomonadati</taxon>
        <taxon>Pseudomonadota</taxon>
        <taxon>Betaproteobacteria</taxon>
        <taxon>Burkholderiales</taxon>
        <taxon>Comamonadaceae</taxon>
        <taxon>Variovorax</taxon>
    </lineage>
</organism>
<accession>A0A0D0LAY9</accession>
<evidence type="ECO:0000313" key="1">
    <source>
        <dbReference type="EMBL" id="KIQ35397.1"/>
    </source>
</evidence>
<comment type="caution">
    <text evidence="1">The sequence shown here is derived from an EMBL/GenBank/DDBJ whole genome shotgun (WGS) entry which is preliminary data.</text>
</comment>
<reference evidence="1 2" key="1">
    <citation type="submission" date="2014-12" db="EMBL/GenBank/DDBJ databases">
        <title>16Stimator: statistical estimation of ribosomal gene copy numbers from draft genome assemblies.</title>
        <authorList>
            <person name="Perisin M.A."/>
            <person name="Vetter M."/>
            <person name="Gilbert J.A."/>
            <person name="Bergelson J."/>
        </authorList>
    </citation>
    <scope>NUCLEOTIDE SEQUENCE [LARGE SCALE GENOMIC DNA]</scope>
    <source>
        <strain evidence="1 2">MEDvA23</strain>
    </source>
</reference>
<dbReference type="AlphaFoldDB" id="A0A0D0LAY9"/>
<sequence length="208" mass="22545">MCLLIDVDALCKLAHWGLLEEIPSLMGIPMQECTTLASSKYRAIKAKSKLDMRVFHAVEAADRVLEAIALMRAPIEPASQSLGNFENVLGIDAGEAVLLASLVAAPDTRLLTGDKRALRALAALPPEAREPFHGRVICVERIIEAGLDHWGLDMLRSKVCPWKKIDVAVNIIMGSRCDAGEASVREALASYIGELTSLCDPSLICEKL</sequence>
<dbReference type="RefSeq" id="WP_042577822.1">
    <property type="nucleotide sequence ID" value="NZ_JXQQ01000010.1"/>
</dbReference>
<evidence type="ECO:0000313" key="2">
    <source>
        <dbReference type="Proteomes" id="UP000032067"/>
    </source>
</evidence>
<gene>
    <name evidence="1" type="ORF">RT97_05980</name>
</gene>